<name>A0ABS1WMZ9_9FLAO</name>
<sequence>MKHIFYIIIFACFLSCKAQKTESKVEIFDTSEFEHSELISDFISAEWEKVFKAKDSLLNIGETVIPDLLKLMNNPKAFEKLQNTADLIYPGATEFWGHGWVVDYDLDWIAIRAGWAMENLTSQHFGFTENVITEKELMDLHKKDYAKYIETGKHDVNFERQKFKELDAIIKKAKDWWKNNKDNWTPLSGLKEAIFSNNINRQLDAIQQMRFTRFKIKGYNQEWFDREIKARIIELNKTNDEELKLQTGYLLRN</sequence>
<evidence type="ECO:0000313" key="1">
    <source>
        <dbReference type="EMBL" id="MBL7560502.1"/>
    </source>
</evidence>
<organism evidence="1 2">
    <name type="scientific">Olleya sediminilitoris</name>
    <dbReference type="NCBI Taxonomy" id="2795739"/>
    <lineage>
        <taxon>Bacteria</taxon>
        <taxon>Pseudomonadati</taxon>
        <taxon>Bacteroidota</taxon>
        <taxon>Flavobacteriia</taxon>
        <taxon>Flavobacteriales</taxon>
        <taxon>Flavobacteriaceae</taxon>
    </lineage>
</organism>
<protein>
    <recommendedName>
        <fullName evidence="3">Lipoprotein</fullName>
    </recommendedName>
</protein>
<evidence type="ECO:0000313" key="2">
    <source>
        <dbReference type="Proteomes" id="UP000605013"/>
    </source>
</evidence>
<dbReference type="RefSeq" id="WP_203001001.1">
    <property type="nucleotide sequence ID" value="NZ_JAEMEF010000011.1"/>
</dbReference>
<proteinExistence type="predicted"/>
<reference evidence="1 2" key="1">
    <citation type="submission" date="2020-12" db="EMBL/GenBank/DDBJ databases">
        <title>Olleya sediminilitoris sp. nov., isolated from a tidal flat.</title>
        <authorList>
            <person name="Park S."/>
            <person name="Yoon J.-H."/>
        </authorList>
    </citation>
    <scope>NUCLEOTIDE SEQUENCE [LARGE SCALE GENOMIC DNA]</scope>
    <source>
        <strain evidence="1 2">YSTF-M6</strain>
    </source>
</reference>
<accession>A0ABS1WMZ9</accession>
<gene>
    <name evidence="1" type="ORF">JAO71_11900</name>
</gene>
<comment type="caution">
    <text evidence="1">The sequence shown here is derived from an EMBL/GenBank/DDBJ whole genome shotgun (WGS) entry which is preliminary data.</text>
</comment>
<dbReference type="Proteomes" id="UP000605013">
    <property type="component" value="Unassembled WGS sequence"/>
</dbReference>
<evidence type="ECO:0008006" key="3">
    <source>
        <dbReference type="Google" id="ProtNLM"/>
    </source>
</evidence>
<dbReference type="EMBL" id="JAEMEF010000011">
    <property type="protein sequence ID" value="MBL7560502.1"/>
    <property type="molecule type" value="Genomic_DNA"/>
</dbReference>
<keyword evidence="2" id="KW-1185">Reference proteome</keyword>